<reference evidence="1" key="1">
    <citation type="journal article" date="2021" name="Mol. Ecol. Resour.">
        <title>Apolygus lucorum genome provides insights into omnivorousness and mesophyll feeding.</title>
        <authorList>
            <person name="Liu Y."/>
            <person name="Liu H."/>
            <person name="Wang H."/>
            <person name="Huang T."/>
            <person name="Liu B."/>
            <person name="Yang B."/>
            <person name="Yin L."/>
            <person name="Li B."/>
            <person name="Zhang Y."/>
            <person name="Zhang S."/>
            <person name="Jiang F."/>
            <person name="Zhang X."/>
            <person name="Ren Y."/>
            <person name="Wang B."/>
            <person name="Wang S."/>
            <person name="Lu Y."/>
            <person name="Wu K."/>
            <person name="Fan W."/>
            <person name="Wang G."/>
        </authorList>
    </citation>
    <scope>NUCLEOTIDE SEQUENCE</scope>
    <source>
        <strain evidence="1">12Hb</strain>
    </source>
</reference>
<comment type="caution">
    <text evidence="1">The sequence shown here is derived from an EMBL/GenBank/DDBJ whole genome shotgun (WGS) entry which is preliminary data.</text>
</comment>
<dbReference type="Proteomes" id="UP000466442">
    <property type="component" value="Unassembled WGS sequence"/>
</dbReference>
<dbReference type="AlphaFoldDB" id="A0A8S9XZ28"/>
<sequence length="82" mass="8976">MSDNIVKVLNDSMGLIMRVALLAIAFLAVFCPSVISAGHAFRRFGNFAHRDEPSPTPSSTKDYADTEFIHHPIVFDLPSNTG</sequence>
<gene>
    <name evidence="1" type="ORF">GE061_008916</name>
</gene>
<accession>A0A8S9XZ28</accession>
<proteinExistence type="predicted"/>
<evidence type="ECO:0000313" key="1">
    <source>
        <dbReference type="EMBL" id="KAF6214177.1"/>
    </source>
</evidence>
<organism evidence="1 2">
    <name type="scientific">Apolygus lucorum</name>
    <name type="common">Small green plant bug</name>
    <name type="synonym">Lygocoris lucorum</name>
    <dbReference type="NCBI Taxonomy" id="248454"/>
    <lineage>
        <taxon>Eukaryota</taxon>
        <taxon>Metazoa</taxon>
        <taxon>Ecdysozoa</taxon>
        <taxon>Arthropoda</taxon>
        <taxon>Hexapoda</taxon>
        <taxon>Insecta</taxon>
        <taxon>Pterygota</taxon>
        <taxon>Neoptera</taxon>
        <taxon>Paraneoptera</taxon>
        <taxon>Hemiptera</taxon>
        <taxon>Heteroptera</taxon>
        <taxon>Panheteroptera</taxon>
        <taxon>Cimicomorpha</taxon>
        <taxon>Miridae</taxon>
        <taxon>Mirini</taxon>
        <taxon>Apolygus</taxon>
    </lineage>
</organism>
<keyword evidence="2" id="KW-1185">Reference proteome</keyword>
<name>A0A8S9XZ28_APOLU</name>
<protein>
    <submittedName>
        <fullName evidence="1">Uncharacterized protein</fullName>
    </submittedName>
</protein>
<evidence type="ECO:0000313" key="2">
    <source>
        <dbReference type="Proteomes" id="UP000466442"/>
    </source>
</evidence>
<dbReference type="EMBL" id="WIXP02000002">
    <property type="protein sequence ID" value="KAF6214177.1"/>
    <property type="molecule type" value="Genomic_DNA"/>
</dbReference>